<proteinExistence type="predicted"/>
<organism evidence="1 2">
    <name type="scientific">Rickenella mellea</name>
    <dbReference type="NCBI Taxonomy" id="50990"/>
    <lineage>
        <taxon>Eukaryota</taxon>
        <taxon>Fungi</taxon>
        <taxon>Dikarya</taxon>
        <taxon>Basidiomycota</taxon>
        <taxon>Agaricomycotina</taxon>
        <taxon>Agaricomycetes</taxon>
        <taxon>Hymenochaetales</taxon>
        <taxon>Rickenellaceae</taxon>
        <taxon>Rickenella</taxon>
    </lineage>
</organism>
<evidence type="ECO:0000313" key="2">
    <source>
        <dbReference type="Proteomes" id="UP000294933"/>
    </source>
</evidence>
<protein>
    <submittedName>
        <fullName evidence="1">Uncharacterized protein</fullName>
    </submittedName>
</protein>
<dbReference type="EMBL" id="ML170208">
    <property type="protein sequence ID" value="TDL18396.1"/>
    <property type="molecule type" value="Genomic_DNA"/>
</dbReference>
<keyword evidence="2" id="KW-1185">Reference proteome</keyword>
<dbReference type="VEuPathDB" id="FungiDB:BD410DRAFT_880373"/>
<accession>A0A4Y7PTL3</accession>
<dbReference type="Proteomes" id="UP000294933">
    <property type="component" value="Unassembled WGS sequence"/>
</dbReference>
<name>A0A4Y7PTL3_9AGAM</name>
<gene>
    <name evidence="1" type="ORF">BD410DRAFT_880373</name>
</gene>
<evidence type="ECO:0000313" key="1">
    <source>
        <dbReference type="EMBL" id="TDL18396.1"/>
    </source>
</evidence>
<dbReference type="AlphaFoldDB" id="A0A4Y7PTL3"/>
<reference evidence="1 2" key="1">
    <citation type="submission" date="2018-06" db="EMBL/GenBank/DDBJ databases">
        <title>A transcriptomic atlas of mushroom development highlights an independent origin of complex multicellularity.</title>
        <authorList>
            <consortium name="DOE Joint Genome Institute"/>
            <person name="Krizsan K."/>
            <person name="Almasi E."/>
            <person name="Merenyi Z."/>
            <person name="Sahu N."/>
            <person name="Viragh M."/>
            <person name="Koszo T."/>
            <person name="Mondo S."/>
            <person name="Kiss B."/>
            <person name="Balint B."/>
            <person name="Kues U."/>
            <person name="Barry K."/>
            <person name="Hegedus J.C."/>
            <person name="Henrissat B."/>
            <person name="Johnson J."/>
            <person name="Lipzen A."/>
            <person name="Ohm R."/>
            <person name="Nagy I."/>
            <person name="Pangilinan J."/>
            <person name="Yan J."/>
            <person name="Xiong Y."/>
            <person name="Grigoriev I.V."/>
            <person name="Hibbett D.S."/>
            <person name="Nagy L.G."/>
        </authorList>
    </citation>
    <scope>NUCLEOTIDE SEQUENCE [LARGE SCALE GENOMIC DNA]</scope>
    <source>
        <strain evidence="1 2">SZMC22713</strain>
    </source>
</reference>
<sequence>MPTVDELKADAKTNLDDVKNSCLTPMTNKTFCGIGFSSTLLKKYEDEYSLLKKKKEEADKDSTGKETKTNLYKDVIKASESLKKTLDGEINKALYNEIKDTYPKCKTCMADINTDNAKTRLMEQVRTQFSSDIKE</sequence>